<dbReference type="EC" id="2.7.13.3" evidence="2"/>
<evidence type="ECO:0000259" key="8">
    <source>
        <dbReference type="PROSITE" id="PS50113"/>
    </source>
</evidence>
<dbReference type="Pfam" id="PF02518">
    <property type="entry name" value="HATPase_c"/>
    <property type="match status" value="1"/>
</dbReference>
<keyword evidence="3" id="KW-0597">Phosphoprotein</keyword>
<dbReference type="SMART" id="SM00091">
    <property type="entry name" value="PAS"/>
    <property type="match status" value="3"/>
</dbReference>
<evidence type="ECO:0000256" key="2">
    <source>
        <dbReference type="ARBA" id="ARBA00012438"/>
    </source>
</evidence>
<proteinExistence type="predicted"/>
<reference evidence="9 10" key="1">
    <citation type="submission" date="2020-09" db="EMBL/GenBank/DDBJ databases">
        <title>Novel species of Mucilaginibacter isolated from a glacier on the Tibetan Plateau.</title>
        <authorList>
            <person name="Liu Q."/>
            <person name="Xin Y.-H."/>
        </authorList>
    </citation>
    <scope>NUCLEOTIDE SEQUENCE [LARGE SCALE GENOMIC DNA]</scope>
    <source>
        <strain evidence="9 10">ZT4R22</strain>
    </source>
</reference>
<keyword evidence="4" id="KW-0808">Transferase</keyword>
<dbReference type="InterPro" id="IPR035965">
    <property type="entry name" value="PAS-like_dom_sf"/>
</dbReference>
<dbReference type="PROSITE" id="PS50109">
    <property type="entry name" value="HIS_KIN"/>
    <property type="match status" value="1"/>
</dbReference>
<dbReference type="PANTHER" id="PTHR43304">
    <property type="entry name" value="PHYTOCHROME-LIKE PROTEIN CPH1"/>
    <property type="match status" value="1"/>
</dbReference>
<comment type="caution">
    <text evidence="9">The sequence shown here is derived from an EMBL/GenBank/DDBJ whole genome shotgun (WGS) entry which is preliminary data.</text>
</comment>
<evidence type="ECO:0000256" key="4">
    <source>
        <dbReference type="ARBA" id="ARBA00022679"/>
    </source>
</evidence>
<dbReference type="Gene3D" id="1.10.287.130">
    <property type="match status" value="1"/>
</dbReference>
<dbReference type="InterPro" id="IPR036890">
    <property type="entry name" value="HATPase_C_sf"/>
</dbReference>
<dbReference type="Gene3D" id="2.10.70.100">
    <property type="match status" value="2"/>
</dbReference>
<dbReference type="CDD" id="cd00082">
    <property type="entry name" value="HisKA"/>
    <property type="match status" value="1"/>
</dbReference>
<evidence type="ECO:0000313" key="10">
    <source>
        <dbReference type="Proteomes" id="UP000606600"/>
    </source>
</evidence>
<dbReference type="Pfam" id="PF08447">
    <property type="entry name" value="PAS_3"/>
    <property type="match status" value="2"/>
</dbReference>
<evidence type="ECO:0000259" key="6">
    <source>
        <dbReference type="PROSITE" id="PS50109"/>
    </source>
</evidence>
<dbReference type="PROSITE" id="PS50112">
    <property type="entry name" value="PAS"/>
    <property type="match status" value="1"/>
</dbReference>
<evidence type="ECO:0000313" key="9">
    <source>
        <dbReference type="EMBL" id="MBD1366263.1"/>
    </source>
</evidence>
<dbReference type="SUPFAM" id="SSF47384">
    <property type="entry name" value="Homodimeric domain of signal transducing histidine kinase"/>
    <property type="match status" value="1"/>
</dbReference>
<dbReference type="InterPro" id="IPR001610">
    <property type="entry name" value="PAC"/>
</dbReference>
<feature type="domain" description="PAS" evidence="7">
    <location>
        <begin position="142"/>
        <end position="213"/>
    </location>
</feature>
<keyword evidence="10" id="KW-1185">Reference proteome</keyword>
<feature type="domain" description="PAC" evidence="8">
    <location>
        <begin position="215"/>
        <end position="267"/>
    </location>
</feature>
<accession>A0ABR7WVE0</accession>
<dbReference type="InterPro" id="IPR005467">
    <property type="entry name" value="His_kinase_dom"/>
</dbReference>
<dbReference type="InterPro" id="IPR052162">
    <property type="entry name" value="Sensor_kinase/Photoreceptor"/>
</dbReference>
<dbReference type="InterPro" id="IPR003594">
    <property type="entry name" value="HATPase_dom"/>
</dbReference>
<dbReference type="Gene3D" id="3.30.565.10">
    <property type="entry name" value="Histidine kinase-like ATPase, C-terminal domain"/>
    <property type="match status" value="1"/>
</dbReference>
<dbReference type="EMBL" id="JACWMY010000011">
    <property type="protein sequence ID" value="MBD1366263.1"/>
    <property type="molecule type" value="Genomic_DNA"/>
</dbReference>
<evidence type="ECO:0000256" key="3">
    <source>
        <dbReference type="ARBA" id="ARBA00022553"/>
    </source>
</evidence>
<dbReference type="InterPro" id="IPR003661">
    <property type="entry name" value="HisK_dim/P_dom"/>
</dbReference>
<dbReference type="InterPro" id="IPR036097">
    <property type="entry name" value="HisK_dim/P_sf"/>
</dbReference>
<organism evidence="9 10">
    <name type="scientific">Mucilaginibacter pankratovii</name>
    <dbReference type="NCBI Taxonomy" id="2772110"/>
    <lineage>
        <taxon>Bacteria</taxon>
        <taxon>Pseudomonadati</taxon>
        <taxon>Bacteroidota</taxon>
        <taxon>Sphingobacteriia</taxon>
        <taxon>Sphingobacteriales</taxon>
        <taxon>Sphingobacteriaceae</taxon>
        <taxon>Mucilaginibacter</taxon>
    </lineage>
</organism>
<evidence type="ECO:0000256" key="1">
    <source>
        <dbReference type="ARBA" id="ARBA00000085"/>
    </source>
</evidence>
<dbReference type="CDD" id="cd00130">
    <property type="entry name" value="PAS"/>
    <property type="match status" value="1"/>
</dbReference>
<keyword evidence="5" id="KW-0418">Kinase</keyword>
<sequence length="599" mass="67292">MIANSTSSGALSQQNFDNFMAQAPVALGVLRGPDLIIELANSHILQLWGKGTSIIGKPLADGLPEIKDQPFLGLLKNVYNTGIPHHGYEAKVILVRDNVPGDYYFNFVYQAITDADGSINGIMVVATEVTEQVLSRRRLEDAEERLRLAAEATGLGTFDLDLQNGTIIHSPRLAEIFGRKKTETVSHAALRQIVLPADLPIIINAFDKALQTGIYFYEARVIWLDATIHWIRTTGKIIYGTNQTPLRMPGTVQDITEQKRILDDLQKSEENLRLATQAAELGTFDLDLLNQSMQWDRRCRELFGMGDFDGPVSYDNQFLLGLHPDDKEKTDQAVNRAYDRQLSNGEYDVEYRTIGIDDKKLRWVRAKGKVSFNDQDVPQRFIGAVLDITENKLNEIRKNDFIAIASHELKTPLTSLKAYIQLLHVKAMKSGDSFLLNALQKSENQINKMTKLIYGFLDLSKLESGKLRLERYEFDLIALIEEALAENQPIAQSHTISFAGGNPIILTADRDKIGQVINNLISNAVKYSPKNTDIKVSVQRLNHQVKISVRDNGIGIKLKDQQHIFQRFYRVEDDSTRGFSGFGIGLYLSAEIIDCTRAK</sequence>
<feature type="domain" description="Histidine kinase" evidence="6">
    <location>
        <begin position="404"/>
        <end position="599"/>
    </location>
</feature>
<dbReference type="Gene3D" id="3.30.450.20">
    <property type="entry name" value="PAS domain"/>
    <property type="match status" value="3"/>
</dbReference>
<evidence type="ECO:0000256" key="5">
    <source>
        <dbReference type="ARBA" id="ARBA00022777"/>
    </source>
</evidence>
<dbReference type="PROSITE" id="PS50113">
    <property type="entry name" value="PAC"/>
    <property type="match status" value="2"/>
</dbReference>
<dbReference type="InterPro" id="IPR013656">
    <property type="entry name" value="PAS_4"/>
</dbReference>
<dbReference type="Pfam" id="PF08448">
    <property type="entry name" value="PAS_4"/>
    <property type="match status" value="1"/>
</dbReference>
<gene>
    <name evidence="9" type="ORF">IDJ77_20795</name>
</gene>
<dbReference type="SMART" id="SM00388">
    <property type="entry name" value="HisKA"/>
    <property type="match status" value="1"/>
</dbReference>
<dbReference type="Proteomes" id="UP000606600">
    <property type="component" value="Unassembled WGS sequence"/>
</dbReference>
<feature type="domain" description="PAC" evidence="8">
    <location>
        <begin position="347"/>
        <end position="400"/>
    </location>
</feature>
<protein>
    <recommendedName>
        <fullName evidence="2">histidine kinase</fullName>
        <ecNumber evidence="2">2.7.13.3</ecNumber>
    </recommendedName>
</protein>
<dbReference type="RefSeq" id="WP_191190904.1">
    <property type="nucleotide sequence ID" value="NZ_JACWMY010000011.1"/>
</dbReference>
<dbReference type="CDD" id="cd00075">
    <property type="entry name" value="HATPase"/>
    <property type="match status" value="1"/>
</dbReference>
<dbReference type="InterPro" id="IPR004358">
    <property type="entry name" value="Sig_transdc_His_kin-like_C"/>
</dbReference>
<dbReference type="Pfam" id="PF00512">
    <property type="entry name" value="HisKA"/>
    <property type="match status" value="1"/>
</dbReference>
<dbReference type="SMART" id="SM00387">
    <property type="entry name" value="HATPase_c"/>
    <property type="match status" value="1"/>
</dbReference>
<dbReference type="PRINTS" id="PR00344">
    <property type="entry name" value="BCTRLSENSOR"/>
</dbReference>
<evidence type="ECO:0000259" key="7">
    <source>
        <dbReference type="PROSITE" id="PS50112"/>
    </source>
</evidence>
<name>A0ABR7WVE0_9SPHI</name>
<dbReference type="NCBIfam" id="TIGR00229">
    <property type="entry name" value="sensory_box"/>
    <property type="match status" value="1"/>
</dbReference>
<dbReference type="InterPro" id="IPR000700">
    <property type="entry name" value="PAS-assoc_C"/>
</dbReference>
<dbReference type="InterPro" id="IPR000014">
    <property type="entry name" value="PAS"/>
</dbReference>
<dbReference type="SUPFAM" id="SSF55785">
    <property type="entry name" value="PYP-like sensor domain (PAS domain)"/>
    <property type="match status" value="3"/>
</dbReference>
<dbReference type="SUPFAM" id="SSF55874">
    <property type="entry name" value="ATPase domain of HSP90 chaperone/DNA topoisomerase II/histidine kinase"/>
    <property type="match status" value="1"/>
</dbReference>
<dbReference type="PANTHER" id="PTHR43304:SF1">
    <property type="entry name" value="PAC DOMAIN-CONTAINING PROTEIN"/>
    <property type="match status" value="1"/>
</dbReference>
<dbReference type="SMART" id="SM00086">
    <property type="entry name" value="PAC"/>
    <property type="match status" value="3"/>
</dbReference>
<dbReference type="InterPro" id="IPR013655">
    <property type="entry name" value="PAS_fold_3"/>
</dbReference>
<comment type="catalytic activity">
    <reaction evidence="1">
        <text>ATP + protein L-histidine = ADP + protein N-phospho-L-histidine.</text>
        <dbReference type="EC" id="2.7.13.3"/>
    </reaction>
</comment>